<keyword evidence="3" id="KW-1185">Reference proteome</keyword>
<protein>
    <recommendedName>
        <fullName evidence="1">Tc1-like transposase DDE domain-containing protein</fullName>
    </recommendedName>
</protein>
<dbReference type="Pfam" id="PF13358">
    <property type="entry name" value="DDE_3"/>
    <property type="match status" value="1"/>
</dbReference>
<dbReference type="InterPro" id="IPR038717">
    <property type="entry name" value="Tc1-like_DDE_dom"/>
</dbReference>
<accession>A0A1C3JLA8</accession>
<feature type="domain" description="Tc1-like transposase DDE" evidence="1">
    <location>
        <begin position="6"/>
        <end position="86"/>
    </location>
</feature>
<sequence>MVVPWVNKDIMINHLEQISKVTEKDRHSVVIMDGAGWHTDDIANPFDNVSIIKLPPYSPELNPIEQVWSWLRQHYLANQNFIDYNDIVSKVCSAWNGFLECKDRVTKMCTRDWIDLISYTNSIKFMI</sequence>
<dbReference type="GO" id="GO:0003676">
    <property type="term" value="F:nucleic acid binding"/>
    <property type="evidence" value="ECO:0007669"/>
    <property type="project" value="InterPro"/>
</dbReference>
<organism evidence="2 3">
    <name type="scientific">Vibrio celticus</name>
    <dbReference type="NCBI Taxonomy" id="446372"/>
    <lineage>
        <taxon>Bacteria</taxon>
        <taxon>Pseudomonadati</taxon>
        <taxon>Pseudomonadota</taxon>
        <taxon>Gammaproteobacteria</taxon>
        <taxon>Vibrionales</taxon>
        <taxon>Vibrionaceae</taxon>
        <taxon>Vibrio</taxon>
    </lineage>
</organism>
<dbReference type="Gene3D" id="3.30.420.10">
    <property type="entry name" value="Ribonuclease H-like superfamily/Ribonuclease H"/>
    <property type="match status" value="1"/>
</dbReference>
<reference evidence="3" key="1">
    <citation type="submission" date="2016-06" db="EMBL/GenBank/DDBJ databases">
        <authorList>
            <person name="Rodrigo-Torres L."/>
            <person name="Arahal D.R."/>
        </authorList>
    </citation>
    <scope>NUCLEOTIDE SEQUENCE [LARGE SCALE GENOMIC DNA]</scope>
    <source>
        <strain evidence="3">CECT 7224</strain>
    </source>
</reference>
<dbReference type="Proteomes" id="UP000092819">
    <property type="component" value="Unassembled WGS sequence"/>
</dbReference>
<dbReference type="InterPro" id="IPR036397">
    <property type="entry name" value="RNaseH_sf"/>
</dbReference>
<evidence type="ECO:0000259" key="1">
    <source>
        <dbReference type="Pfam" id="PF13358"/>
    </source>
</evidence>
<dbReference type="AlphaFoldDB" id="A0A1C3JLA8"/>
<evidence type="ECO:0000313" key="3">
    <source>
        <dbReference type="Proteomes" id="UP000092819"/>
    </source>
</evidence>
<gene>
    <name evidence="2" type="ORF">VCE7224_04678</name>
</gene>
<evidence type="ECO:0000313" key="2">
    <source>
        <dbReference type="EMBL" id="SBT15867.1"/>
    </source>
</evidence>
<dbReference type="EMBL" id="FLQZ01000182">
    <property type="protein sequence ID" value="SBT15867.1"/>
    <property type="molecule type" value="Genomic_DNA"/>
</dbReference>
<name>A0A1C3JLA8_9VIBR</name>
<proteinExistence type="predicted"/>